<feature type="region of interest" description="Disordered" evidence="5">
    <location>
        <begin position="1"/>
        <end position="34"/>
    </location>
</feature>
<keyword evidence="1" id="KW-0479">Metal-binding</keyword>
<feature type="region of interest" description="Disordered" evidence="5">
    <location>
        <begin position="1447"/>
        <end position="1477"/>
    </location>
</feature>
<feature type="region of interest" description="Disordered" evidence="5">
    <location>
        <begin position="985"/>
        <end position="1420"/>
    </location>
</feature>
<gene>
    <name evidence="7" type="ORF">FA10DRAFT_278285</name>
</gene>
<dbReference type="PANTHER" id="PTHR45931:SF3">
    <property type="entry name" value="RING ZINC FINGER-CONTAINING PROTEIN"/>
    <property type="match status" value="1"/>
</dbReference>
<protein>
    <recommendedName>
        <fullName evidence="6">RING-type domain-containing protein</fullName>
    </recommendedName>
</protein>
<dbReference type="RefSeq" id="XP_025378663.1">
    <property type="nucleotide sequence ID" value="XM_025523447.1"/>
</dbReference>
<feature type="compositionally biased region" description="Basic and acidic residues" evidence="5">
    <location>
        <begin position="319"/>
        <end position="336"/>
    </location>
</feature>
<dbReference type="InParanoid" id="A0A316YUS0"/>
<dbReference type="Pfam" id="PF13639">
    <property type="entry name" value="zf-RING_2"/>
    <property type="match status" value="1"/>
</dbReference>
<feature type="compositionally biased region" description="Low complexity" evidence="5">
    <location>
        <begin position="659"/>
        <end position="674"/>
    </location>
</feature>
<organism evidence="7 8">
    <name type="scientific">Acaromyces ingoldii</name>
    <dbReference type="NCBI Taxonomy" id="215250"/>
    <lineage>
        <taxon>Eukaryota</taxon>
        <taxon>Fungi</taxon>
        <taxon>Dikarya</taxon>
        <taxon>Basidiomycota</taxon>
        <taxon>Ustilaginomycotina</taxon>
        <taxon>Exobasidiomycetes</taxon>
        <taxon>Exobasidiales</taxon>
        <taxon>Cryptobasidiaceae</taxon>
        <taxon>Acaromyces</taxon>
    </lineage>
</organism>
<feature type="compositionally biased region" description="Polar residues" evidence="5">
    <location>
        <begin position="985"/>
        <end position="997"/>
    </location>
</feature>
<dbReference type="InterPro" id="IPR051834">
    <property type="entry name" value="RING_finger_E3_ligase"/>
</dbReference>
<feature type="compositionally biased region" description="Basic and acidic residues" evidence="5">
    <location>
        <begin position="219"/>
        <end position="242"/>
    </location>
</feature>
<feature type="compositionally biased region" description="Low complexity" evidence="5">
    <location>
        <begin position="582"/>
        <end position="591"/>
    </location>
</feature>
<dbReference type="SUPFAM" id="SSF57850">
    <property type="entry name" value="RING/U-box"/>
    <property type="match status" value="1"/>
</dbReference>
<feature type="compositionally biased region" description="Low complexity" evidence="5">
    <location>
        <begin position="475"/>
        <end position="486"/>
    </location>
</feature>
<feature type="compositionally biased region" description="Low complexity" evidence="5">
    <location>
        <begin position="1395"/>
        <end position="1411"/>
    </location>
</feature>
<dbReference type="GO" id="GO:0061630">
    <property type="term" value="F:ubiquitin protein ligase activity"/>
    <property type="evidence" value="ECO:0007669"/>
    <property type="project" value="TreeGrafter"/>
</dbReference>
<evidence type="ECO:0000313" key="7">
    <source>
        <dbReference type="EMBL" id="PWN91465.1"/>
    </source>
</evidence>
<evidence type="ECO:0000256" key="4">
    <source>
        <dbReference type="PROSITE-ProRule" id="PRU00175"/>
    </source>
</evidence>
<dbReference type="GO" id="GO:0005634">
    <property type="term" value="C:nucleus"/>
    <property type="evidence" value="ECO:0007669"/>
    <property type="project" value="TreeGrafter"/>
</dbReference>
<feature type="compositionally biased region" description="Basic and acidic residues" evidence="5">
    <location>
        <begin position="915"/>
        <end position="936"/>
    </location>
</feature>
<feature type="compositionally biased region" description="Basic and acidic residues" evidence="5">
    <location>
        <begin position="550"/>
        <end position="566"/>
    </location>
</feature>
<keyword evidence="2 4" id="KW-0863">Zinc-finger</keyword>
<feature type="region of interest" description="Disordered" evidence="5">
    <location>
        <begin position="582"/>
        <end position="953"/>
    </location>
</feature>
<evidence type="ECO:0000313" key="8">
    <source>
        <dbReference type="Proteomes" id="UP000245768"/>
    </source>
</evidence>
<feature type="compositionally biased region" description="Low complexity" evidence="5">
    <location>
        <begin position="1173"/>
        <end position="1185"/>
    </location>
</feature>
<feature type="compositionally biased region" description="Basic and acidic residues" evidence="5">
    <location>
        <begin position="445"/>
        <end position="454"/>
    </location>
</feature>
<feature type="compositionally biased region" description="Polar residues" evidence="5">
    <location>
        <begin position="148"/>
        <end position="161"/>
    </location>
</feature>
<dbReference type="GO" id="GO:0008270">
    <property type="term" value="F:zinc ion binding"/>
    <property type="evidence" value="ECO:0007669"/>
    <property type="project" value="UniProtKB-KW"/>
</dbReference>
<feature type="domain" description="RING-type" evidence="6">
    <location>
        <begin position="1544"/>
        <end position="1585"/>
    </location>
</feature>
<evidence type="ECO:0000256" key="1">
    <source>
        <dbReference type="ARBA" id="ARBA00022723"/>
    </source>
</evidence>
<name>A0A316YUS0_9BASI</name>
<dbReference type="Gene3D" id="3.30.40.10">
    <property type="entry name" value="Zinc/RING finger domain, C3HC4 (zinc finger)"/>
    <property type="match status" value="1"/>
</dbReference>
<keyword evidence="8" id="KW-1185">Reference proteome</keyword>
<dbReference type="Proteomes" id="UP000245768">
    <property type="component" value="Unassembled WGS sequence"/>
</dbReference>
<dbReference type="GO" id="GO:0006511">
    <property type="term" value="P:ubiquitin-dependent protein catabolic process"/>
    <property type="evidence" value="ECO:0007669"/>
    <property type="project" value="TreeGrafter"/>
</dbReference>
<feature type="compositionally biased region" description="Low complexity" evidence="5">
    <location>
        <begin position="129"/>
        <end position="146"/>
    </location>
</feature>
<dbReference type="EMBL" id="KZ819635">
    <property type="protein sequence ID" value="PWN91465.1"/>
    <property type="molecule type" value="Genomic_DNA"/>
</dbReference>
<dbReference type="OrthoDB" id="8062037at2759"/>
<feature type="compositionally biased region" description="Polar residues" evidence="5">
    <location>
        <begin position="1229"/>
        <end position="1248"/>
    </location>
</feature>
<evidence type="ECO:0000256" key="5">
    <source>
        <dbReference type="SAM" id="MobiDB-lite"/>
    </source>
</evidence>
<feature type="compositionally biased region" description="Polar residues" evidence="5">
    <location>
        <begin position="632"/>
        <end position="641"/>
    </location>
</feature>
<evidence type="ECO:0000256" key="2">
    <source>
        <dbReference type="ARBA" id="ARBA00022771"/>
    </source>
</evidence>
<feature type="compositionally biased region" description="Low complexity" evidence="5">
    <location>
        <begin position="1210"/>
        <end position="1228"/>
    </location>
</feature>
<feature type="compositionally biased region" description="Basic and acidic residues" evidence="5">
    <location>
        <begin position="1152"/>
        <end position="1161"/>
    </location>
</feature>
<feature type="compositionally biased region" description="Low complexity" evidence="5">
    <location>
        <begin position="261"/>
        <end position="270"/>
    </location>
</feature>
<feature type="compositionally biased region" description="Basic and acidic residues" evidence="5">
    <location>
        <begin position="369"/>
        <end position="388"/>
    </location>
</feature>
<feature type="region of interest" description="Disordered" evidence="5">
    <location>
        <begin position="285"/>
        <end position="566"/>
    </location>
</feature>
<feature type="compositionally biased region" description="Basic and acidic residues" evidence="5">
    <location>
        <begin position="414"/>
        <end position="427"/>
    </location>
</feature>
<feature type="compositionally biased region" description="Polar residues" evidence="5">
    <location>
        <begin position="1008"/>
        <end position="1018"/>
    </location>
</feature>
<reference evidence="7 8" key="1">
    <citation type="journal article" date="2018" name="Mol. Biol. Evol.">
        <title>Broad Genomic Sampling Reveals a Smut Pathogenic Ancestry of the Fungal Clade Ustilaginomycotina.</title>
        <authorList>
            <person name="Kijpornyongpan T."/>
            <person name="Mondo S.J."/>
            <person name="Barry K."/>
            <person name="Sandor L."/>
            <person name="Lee J."/>
            <person name="Lipzen A."/>
            <person name="Pangilinan J."/>
            <person name="LaButti K."/>
            <person name="Hainaut M."/>
            <person name="Henrissat B."/>
            <person name="Grigoriev I.V."/>
            <person name="Spatafora J.W."/>
            <person name="Aime M.C."/>
        </authorList>
    </citation>
    <scope>NUCLEOTIDE SEQUENCE [LARGE SCALE GENOMIC DNA]</scope>
    <source>
        <strain evidence="7 8">MCA 4198</strain>
    </source>
</reference>
<feature type="compositionally biased region" description="Low complexity" evidence="5">
    <location>
        <begin position="783"/>
        <end position="795"/>
    </location>
</feature>
<feature type="region of interest" description="Disordered" evidence="5">
    <location>
        <begin position="98"/>
        <end position="270"/>
    </location>
</feature>
<dbReference type="GeneID" id="37045363"/>
<sequence>MPSRRDAQDVPSSRRPPPTSSSQQPSRALPYALGGSFANSSSSLVHLRQHASSQDLLGLASMSGSSALLPTVIVGNEAQSGQPQTEGPLTAAELHHGRMTLTAPDNMRRKKQEEKEKREKARRKKAERAVQAANALSSNSGANLAGPSHTTIAATSTHQSVPTTATKRAKKRTRPALAVTAPDRGPSRPRSAQQLATPSTSTSNEQLSRSSAPRNASPTRREAGARRRERQDQPSQRAEHPVRPRSAGPTMASPSVAAQEPASPAGASLASLAARRRHDIYAELSSLGLPGAEESDPEPDYEPPPFPANATRPRSPPRQPREGEEWTEEDRRRQEEAVMYQVPDSPPPAFRSEDEDENETNARTQRARTNAEPEERATRVYSDADRATDSSADEAEMNSIRQAWEDDLAAGFTLEERLERDRQRREQQQQQQQQTTVPQLGRLVMEARARRRLDAGQTTALEESGESAAPVVQGPSAASQSASPSNAHRRVASTGEVPASSTAAPRCASDEIEPRKRSRTAAIGTGTGLLHGTASTETHGLQATKIRGRPSSESHSRFRDDASAAAARRRDLWGPIVGASSTSAAVAVPPTNAEASSNVLAPRLNETAVTDSEVPLRRQMLARLGSSSSSSGVPATSQEESASSDEAWEKEEAMLQAMRQQRAAPRPSRSSQSSSDDRRPSVPGGWVGDAAARQQRPPLAGQSRASLEDLGKVGRSVPKAPPPLVLGRSRGGGAAYSSSSEESESAEEGRYRQDDDSDDSLSPSEPDQALSEPASIASSAKESTSQLSLASASSRSVHRLEKGKQPIRPSSAPFTTEEARAGQFEEDSGSSGDVSSESDQEGEPTPSSDRPPVGHRLKGLFATPLHGQEAALEPPSTRKSSFDRLLDTRLAGTPRSPAESYRSVSRQTGNATGEDGQREQQQQREETVLARNETMRKLSGTSTSRTMDEQQARSEALASIAQIQAASAGAYGIDSLSALERMLSSRQPVQEGETTGTPRLGRSGAINRRSTAFVNPRSSVAPRPLGRLPTITAATRHFPPSRQQIEETSSAASFNHLSSPPPPGNGTPSWMAYIPAEERRALPEPLEPSKKHTSGNSNPLPEPPLPWRRPGSRVSAMVERFEVNGPDARPPSPTKEPEHQSLQQGSSSRPESGADRQETLRRRPPPPPPPHAQPSASQMASSQRPFLYNGSQRPNSRNSTLMRAEPAGDSFRAASASSISSMPFSGGSTPSAQGQDVPSNVAPSTSDHSAVGRATSSSSSSMMRPPPPPAPPRTGPGARLVMPSLPPRPQLLDGDDQQPQQRSQTPIDELRRASGSGTGRSSPMTPVSRGDGAIATREPEQVRQTRIGASRPLPTPPPTLMNSLVRPAAAEEPQPPARSPLASPSIVSERPAEPSPTTAASTTQASVAAETMAGAASSLARAPSLGLTDLDVFASRLADLQDRRQRAVAASGSSDDRSLADGDAEPDGEAEGGSTRRDTYDDLHLLAEFLGPAKNPGLTPEQLSQIPVAPVECVRRREVKDKKTGAVLKTKLRLEVAGVKVERCGVCLIQFREGQLAAILECLHVFHEDCAGKWLRGSRVCPSCRAPVAEEGADT</sequence>
<dbReference type="PROSITE" id="PS50089">
    <property type="entry name" value="ZF_RING_2"/>
    <property type="match status" value="1"/>
</dbReference>
<feature type="compositionally biased region" description="Polar residues" evidence="5">
    <location>
        <begin position="190"/>
        <end position="218"/>
    </location>
</feature>
<feature type="compositionally biased region" description="Polar residues" evidence="5">
    <location>
        <begin position="1189"/>
        <end position="1201"/>
    </location>
</feature>
<feature type="compositionally biased region" description="Low complexity" evidence="5">
    <location>
        <begin position="1252"/>
        <end position="1263"/>
    </location>
</feature>
<feature type="compositionally biased region" description="Basic and acidic residues" evidence="5">
    <location>
        <begin position="1076"/>
        <end position="1090"/>
    </location>
</feature>
<feature type="compositionally biased region" description="Polar residues" evidence="5">
    <location>
        <begin position="1041"/>
        <end position="1057"/>
    </location>
</feature>
<dbReference type="PANTHER" id="PTHR45931">
    <property type="entry name" value="SI:CH211-59O9.10"/>
    <property type="match status" value="1"/>
</dbReference>
<feature type="compositionally biased region" description="Polar residues" evidence="5">
    <location>
        <begin position="902"/>
        <end position="911"/>
    </location>
</feature>
<dbReference type="InterPro" id="IPR013083">
    <property type="entry name" value="Znf_RING/FYVE/PHD"/>
</dbReference>
<dbReference type="InterPro" id="IPR001841">
    <property type="entry name" value="Znf_RING"/>
</dbReference>
<keyword evidence="3" id="KW-0862">Zinc</keyword>
<dbReference type="SMART" id="SM00184">
    <property type="entry name" value="RING"/>
    <property type="match status" value="1"/>
</dbReference>
<feature type="compositionally biased region" description="Polar residues" evidence="5">
    <location>
        <begin position="1140"/>
        <end position="1150"/>
    </location>
</feature>
<proteinExistence type="predicted"/>
<evidence type="ECO:0000259" key="6">
    <source>
        <dbReference type="PROSITE" id="PS50089"/>
    </source>
</evidence>
<feature type="compositionally biased region" description="Low complexity" evidence="5">
    <location>
        <begin position="1313"/>
        <end position="1322"/>
    </location>
</feature>
<feature type="compositionally biased region" description="Pro residues" evidence="5">
    <location>
        <begin position="1264"/>
        <end position="1274"/>
    </location>
</feature>
<dbReference type="STRING" id="215250.A0A316YUS0"/>
<evidence type="ECO:0000256" key="3">
    <source>
        <dbReference type="ARBA" id="ARBA00022833"/>
    </source>
</evidence>
<accession>A0A316YUS0</accession>